<keyword evidence="2" id="KW-1185">Reference proteome</keyword>
<sequence>MKPETKKMNASFADEVAYQEAISFWTGVQMVGLRGLRLACELRQRARRRCPNSLCCTTQERDHLRIWEGEKVAEENLEAECSVWTGFVGLLLPQ</sequence>
<gene>
    <name evidence="1" type="ORF">ACOC_LOCUS5133</name>
</gene>
<accession>A0A0R3PKJ9</accession>
<evidence type="ECO:0000313" key="3">
    <source>
        <dbReference type="WBParaSite" id="ACOC_0000513201-mRNA-1"/>
    </source>
</evidence>
<evidence type="ECO:0000313" key="2">
    <source>
        <dbReference type="Proteomes" id="UP000267027"/>
    </source>
</evidence>
<reference evidence="1 2" key="2">
    <citation type="submission" date="2018-11" db="EMBL/GenBank/DDBJ databases">
        <authorList>
            <consortium name="Pathogen Informatics"/>
        </authorList>
    </citation>
    <scope>NUCLEOTIDE SEQUENCE [LARGE SCALE GENOMIC DNA]</scope>
    <source>
        <strain evidence="1 2">Costa Rica</strain>
    </source>
</reference>
<evidence type="ECO:0000313" key="1">
    <source>
        <dbReference type="EMBL" id="VDM56718.1"/>
    </source>
</evidence>
<dbReference type="EMBL" id="UYYA01003851">
    <property type="protein sequence ID" value="VDM56718.1"/>
    <property type="molecule type" value="Genomic_DNA"/>
</dbReference>
<dbReference type="Proteomes" id="UP000267027">
    <property type="component" value="Unassembled WGS sequence"/>
</dbReference>
<dbReference type="AlphaFoldDB" id="A0A0R3PKJ9"/>
<reference evidence="3" key="1">
    <citation type="submission" date="2017-02" db="UniProtKB">
        <authorList>
            <consortium name="WormBaseParasite"/>
        </authorList>
    </citation>
    <scope>IDENTIFICATION</scope>
</reference>
<proteinExistence type="predicted"/>
<organism evidence="3">
    <name type="scientific">Angiostrongylus costaricensis</name>
    <name type="common">Nematode worm</name>
    <dbReference type="NCBI Taxonomy" id="334426"/>
    <lineage>
        <taxon>Eukaryota</taxon>
        <taxon>Metazoa</taxon>
        <taxon>Ecdysozoa</taxon>
        <taxon>Nematoda</taxon>
        <taxon>Chromadorea</taxon>
        <taxon>Rhabditida</taxon>
        <taxon>Rhabditina</taxon>
        <taxon>Rhabditomorpha</taxon>
        <taxon>Strongyloidea</taxon>
        <taxon>Metastrongylidae</taxon>
        <taxon>Angiostrongylus</taxon>
    </lineage>
</organism>
<name>A0A0R3PKJ9_ANGCS</name>
<protein>
    <submittedName>
        <fullName evidence="1 3">Uncharacterized protein</fullName>
    </submittedName>
</protein>
<dbReference type="WBParaSite" id="ACOC_0000513201-mRNA-1">
    <property type="protein sequence ID" value="ACOC_0000513201-mRNA-1"/>
    <property type="gene ID" value="ACOC_0000513201"/>
</dbReference>